<feature type="domain" description="Tail specific protease" evidence="1">
    <location>
        <begin position="246"/>
        <end position="454"/>
    </location>
</feature>
<dbReference type="CDD" id="cd06567">
    <property type="entry name" value="Peptidase_S41"/>
    <property type="match status" value="1"/>
</dbReference>
<dbReference type="GO" id="GO:0030288">
    <property type="term" value="C:outer membrane-bounded periplasmic space"/>
    <property type="evidence" value="ECO:0007669"/>
    <property type="project" value="TreeGrafter"/>
</dbReference>
<proteinExistence type="predicted"/>
<dbReference type="GO" id="GO:0006508">
    <property type="term" value="P:proteolysis"/>
    <property type="evidence" value="ECO:0007669"/>
    <property type="project" value="InterPro"/>
</dbReference>
<dbReference type="OrthoDB" id="7314861at2"/>
<dbReference type="SMART" id="SM00245">
    <property type="entry name" value="TSPc"/>
    <property type="match status" value="1"/>
</dbReference>
<dbReference type="Gene3D" id="2.60.120.260">
    <property type="entry name" value="Galactose-binding domain-like"/>
    <property type="match status" value="1"/>
</dbReference>
<dbReference type="AlphaFoldDB" id="A0A4U1CVS8"/>
<organism evidence="2 3">
    <name type="scientific">Pedobacter polaris</name>
    <dbReference type="NCBI Taxonomy" id="2571273"/>
    <lineage>
        <taxon>Bacteria</taxon>
        <taxon>Pseudomonadati</taxon>
        <taxon>Bacteroidota</taxon>
        <taxon>Sphingobacteriia</taxon>
        <taxon>Sphingobacteriales</taxon>
        <taxon>Sphingobacteriaceae</taxon>
        <taxon>Pedobacter</taxon>
    </lineage>
</organism>
<name>A0A4U1CVS8_9SPHI</name>
<sequence length="473" mass="51741">MKNAFLFVVLTLTAQITTAQIKNPDFELKKSPESTLPADWNVVPVQGYSATLVSDTKYSGTQAMQITGQENVSQFLSISQTVAIEVKELKRIKLTAYIKTAAITGSVALWCQLWNAENKQVGFENLGMQGQVIKGTTDWKKYTLTLTVNPSIKKLFFGLYSMGAGVTWADNFAIEEFEGNETPATAAVLKYSKEFNAIVKKHSIYTDSLNWPAIEADLAALGKGLKTVEDAQVLTGYVLQQLRKAGDNHSFYQNKERAQSYASGNTVADTVSAKLVDNNIGYIVVPAFGSVNKEVSEAFAQKIQTLIKQLDTQQDIKGWVVDLRRNGGGNMYPMIAGLKPLIGNGTLGYFVKGKDKNEWKSSVNVKEPYALKKPEPKIAVLVGPRTGSSGEMTAITFIGNKNTKLFGQATAGYVTANGMYALSDGAKLLLASSYSADKNGKKYVDRIYPEVLVKEVAGQDETRKQAIAWLLEK</sequence>
<reference evidence="2 3" key="1">
    <citation type="submission" date="2019-04" db="EMBL/GenBank/DDBJ databases">
        <title>Pedobacter sp. RP-3-22 sp. nov., isolated from Arctic soil.</title>
        <authorList>
            <person name="Dahal R.H."/>
            <person name="Kim D.-U."/>
        </authorList>
    </citation>
    <scope>NUCLEOTIDE SEQUENCE [LARGE SCALE GENOMIC DNA]</scope>
    <source>
        <strain evidence="2 3">RP-3-22</strain>
    </source>
</reference>
<dbReference type="EMBL" id="SWBR01000001">
    <property type="protein sequence ID" value="TKC12806.1"/>
    <property type="molecule type" value="Genomic_DNA"/>
</dbReference>
<accession>A0A4U1CVS8</accession>
<dbReference type="Pfam" id="PF03572">
    <property type="entry name" value="Peptidase_S41"/>
    <property type="match status" value="1"/>
</dbReference>
<gene>
    <name evidence="2" type="ORF">FA048_04095</name>
</gene>
<comment type="caution">
    <text evidence="2">The sequence shown here is derived from an EMBL/GenBank/DDBJ whole genome shotgun (WGS) entry which is preliminary data.</text>
</comment>
<dbReference type="PANTHER" id="PTHR32060:SF30">
    <property type="entry name" value="CARBOXY-TERMINAL PROCESSING PROTEASE CTPA"/>
    <property type="match status" value="1"/>
</dbReference>
<dbReference type="PANTHER" id="PTHR32060">
    <property type="entry name" value="TAIL-SPECIFIC PROTEASE"/>
    <property type="match status" value="1"/>
</dbReference>
<dbReference type="GO" id="GO:0007165">
    <property type="term" value="P:signal transduction"/>
    <property type="evidence" value="ECO:0007669"/>
    <property type="project" value="TreeGrafter"/>
</dbReference>
<dbReference type="Proteomes" id="UP000309488">
    <property type="component" value="Unassembled WGS sequence"/>
</dbReference>
<dbReference type="SUPFAM" id="SSF52096">
    <property type="entry name" value="ClpP/crotonase"/>
    <property type="match status" value="1"/>
</dbReference>
<dbReference type="InterPro" id="IPR005151">
    <property type="entry name" value="Tail-specific_protease"/>
</dbReference>
<dbReference type="GO" id="GO:0004175">
    <property type="term" value="F:endopeptidase activity"/>
    <property type="evidence" value="ECO:0007669"/>
    <property type="project" value="TreeGrafter"/>
</dbReference>
<keyword evidence="3" id="KW-1185">Reference proteome</keyword>
<dbReference type="GO" id="GO:0008236">
    <property type="term" value="F:serine-type peptidase activity"/>
    <property type="evidence" value="ECO:0007669"/>
    <property type="project" value="InterPro"/>
</dbReference>
<dbReference type="RefSeq" id="WP_136838930.1">
    <property type="nucleotide sequence ID" value="NZ_SWBR01000001.1"/>
</dbReference>
<dbReference type="Gene3D" id="3.90.226.10">
    <property type="entry name" value="2-enoyl-CoA Hydratase, Chain A, domain 1"/>
    <property type="match status" value="1"/>
</dbReference>
<evidence type="ECO:0000259" key="1">
    <source>
        <dbReference type="SMART" id="SM00245"/>
    </source>
</evidence>
<evidence type="ECO:0000313" key="2">
    <source>
        <dbReference type="EMBL" id="TKC12806.1"/>
    </source>
</evidence>
<dbReference type="InterPro" id="IPR029045">
    <property type="entry name" value="ClpP/crotonase-like_dom_sf"/>
</dbReference>
<protein>
    <recommendedName>
        <fullName evidence="1">Tail specific protease domain-containing protein</fullName>
    </recommendedName>
</protein>
<evidence type="ECO:0000313" key="3">
    <source>
        <dbReference type="Proteomes" id="UP000309488"/>
    </source>
</evidence>